<keyword evidence="4" id="KW-0862">Zinc</keyword>
<organism evidence="8">
    <name type="scientific">Helicotheca tamesis</name>
    <dbReference type="NCBI Taxonomy" id="374047"/>
    <lineage>
        <taxon>Eukaryota</taxon>
        <taxon>Sar</taxon>
        <taxon>Stramenopiles</taxon>
        <taxon>Ochrophyta</taxon>
        <taxon>Bacillariophyta</taxon>
        <taxon>Mediophyceae</taxon>
        <taxon>Lithodesmiophycidae</taxon>
        <taxon>Lithodesmiales</taxon>
        <taxon>Lithodesmiaceae</taxon>
        <taxon>Helicotheca</taxon>
    </lineage>
</organism>
<comment type="similarity">
    <text evidence="2">Belongs to the CDIP1/LITAF family.</text>
</comment>
<keyword evidence="6" id="KW-1133">Transmembrane helix</keyword>
<dbReference type="PANTHER" id="PTHR23292:SF6">
    <property type="entry name" value="FI16602P1-RELATED"/>
    <property type="match status" value="1"/>
</dbReference>
<keyword evidence="3" id="KW-0479">Metal-binding</keyword>
<sequence length="133" mass="15347">MYQKVNHLNVKEEIPVEPEVVAIPVPVPEQPLPTENEETAARHNFRHNFFGRVPLFVDRCPKCQQENVKTTTKTYPTWKTLLSVGILVIIFWPVCWIPLVLHSTRKTDHHCTNCGERIGEVEPFEDSCVDIQT</sequence>
<evidence type="ECO:0000259" key="7">
    <source>
        <dbReference type="PROSITE" id="PS51837"/>
    </source>
</evidence>
<accession>A0A7S2IAS7</accession>
<dbReference type="AlphaFoldDB" id="A0A7S2IAS7"/>
<evidence type="ECO:0000256" key="4">
    <source>
        <dbReference type="ARBA" id="ARBA00022833"/>
    </source>
</evidence>
<gene>
    <name evidence="8" type="ORF">HTAM1171_LOCUS10867</name>
</gene>
<feature type="domain" description="LITAF" evidence="7">
    <location>
        <begin position="40"/>
        <end position="123"/>
    </location>
</feature>
<dbReference type="GO" id="GO:0016020">
    <property type="term" value="C:membrane"/>
    <property type="evidence" value="ECO:0007669"/>
    <property type="project" value="UniProtKB-SubCell"/>
</dbReference>
<keyword evidence="6" id="KW-0812">Transmembrane</keyword>
<feature type="transmembrane region" description="Helical" evidence="6">
    <location>
        <begin position="81"/>
        <end position="101"/>
    </location>
</feature>
<dbReference type="GO" id="GO:0008270">
    <property type="term" value="F:zinc ion binding"/>
    <property type="evidence" value="ECO:0007669"/>
    <property type="project" value="TreeGrafter"/>
</dbReference>
<reference evidence="8" key="1">
    <citation type="submission" date="2021-01" db="EMBL/GenBank/DDBJ databases">
        <authorList>
            <person name="Corre E."/>
            <person name="Pelletier E."/>
            <person name="Niang G."/>
            <person name="Scheremetjew M."/>
            <person name="Finn R."/>
            <person name="Kale V."/>
            <person name="Holt S."/>
            <person name="Cochrane G."/>
            <person name="Meng A."/>
            <person name="Brown T."/>
            <person name="Cohen L."/>
        </authorList>
    </citation>
    <scope>NUCLEOTIDE SEQUENCE</scope>
    <source>
        <strain evidence="8">CCMP826</strain>
    </source>
</reference>
<proteinExistence type="inferred from homology"/>
<dbReference type="PANTHER" id="PTHR23292">
    <property type="entry name" value="LIPOPOLYSACCHARIDE-INDUCED TUMOR NECROSIS FACTOR-ALPHA FACTOR"/>
    <property type="match status" value="1"/>
</dbReference>
<dbReference type="Pfam" id="PF10601">
    <property type="entry name" value="zf-LITAF-like"/>
    <property type="match status" value="1"/>
</dbReference>
<dbReference type="SMART" id="SM00714">
    <property type="entry name" value="LITAF"/>
    <property type="match status" value="1"/>
</dbReference>
<dbReference type="PROSITE" id="PS51837">
    <property type="entry name" value="LITAF"/>
    <property type="match status" value="1"/>
</dbReference>
<dbReference type="InterPro" id="IPR006629">
    <property type="entry name" value="LITAF"/>
</dbReference>
<protein>
    <recommendedName>
        <fullName evidence="7">LITAF domain-containing protein</fullName>
    </recommendedName>
</protein>
<evidence type="ECO:0000256" key="2">
    <source>
        <dbReference type="ARBA" id="ARBA00005975"/>
    </source>
</evidence>
<comment type="subcellular location">
    <subcellularLocation>
        <location evidence="1">Membrane</location>
        <topology evidence="1">Peripheral membrane protein</topology>
    </subcellularLocation>
</comment>
<dbReference type="EMBL" id="HBGV01017620">
    <property type="protein sequence ID" value="CAD9513927.1"/>
    <property type="molecule type" value="Transcribed_RNA"/>
</dbReference>
<evidence type="ECO:0000313" key="8">
    <source>
        <dbReference type="EMBL" id="CAD9513927.1"/>
    </source>
</evidence>
<dbReference type="InterPro" id="IPR037519">
    <property type="entry name" value="LITAF_fam"/>
</dbReference>
<keyword evidence="5 6" id="KW-0472">Membrane</keyword>
<evidence type="ECO:0000256" key="3">
    <source>
        <dbReference type="ARBA" id="ARBA00022723"/>
    </source>
</evidence>
<evidence type="ECO:0000256" key="6">
    <source>
        <dbReference type="SAM" id="Phobius"/>
    </source>
</evidence>
<evidence type="ECO:0000256" key="5">
    <source>
        <dbReference type="ARBA" id="ARBA00023136"/>
    </source>
</evidence>
<name>A0A7S2IAS7_9STRA</name>
<evidence type="ECO:0000256" key="1">
    <source>
        <dbReference type="ARBA" id="ARBA00004170"/>
    </source>
</evidence>